<dbReference type="InterPro" id="IPR049449">
    <property type="entry name" value="TesB_ACOT8-like_N"/>
</dbReference>
<dbReference type="Pfam" id="PF20789">
    <property type="entry name" value="4HBT_3C"/>
    <property type="match status" value="1"/>
</dbReference>
<dbReference type="Proteomes" id="UP001446871">
    <property type="component" value="Unassembled WGS sequence"/>
</dbReference>
<evidence type="ECO:0000313" key="4">
    <source>
        <dbReference type="Proteomes" id="UP001446871"/>
    </source>
</evidence>
<evidence type="ECO:0000313" key="3">
    <source>
        <dbReference type="EMBL" id="KAK8068395.1"/>
    </source>
</evidence>
<dbReference type="EMBL" id="JAQQWM010000004">
    <property type="protein sequence ID" value="KAK8068395.1"/>
    <property type="molecule type" value="Genomic_DNA"/>
</dbReference>
<feature type="domain" description="Acyl-CoA thioesterase-like N-terminal HotDog" evidence="1">
    <location>
        <begin position="24"/>
        <end position="110"/>
    </location>
</feature>
<keyword evidence="4" id="KW-1185">Reference proteome</keyword>
<organism evidence="3 4">
    <name type="scientific">Apiospora saccharicola</name>
    <dbReference type="NCBI Taxonomy" id="335842"/>
    <lineage>
        <taxon>Eukaryota</taxon>
        <taxon>Fungi</taxon>
        <taxon>Dikarya</taxon>
        <taxon>Ascomycota</taxon>
        <taxon>Pezizomycotina</taxon>
        <taxon>Sordariomycetes</taxon>
        <taxon>Xylariomycetidae</taxon>
        <taxon>Amphisphaeriales</taxon>
        <taxon>Apiosporaceae</taxon>
        <taxon>Apiospora</taxon>
    </lineage>
</organism>
<dbReference type="InterPro" id="IPR049450">
    <property type="entry name" value="ACOT8-like_C"/>
</dbReference>
<dbReference type="InterPro" id="IPR042171">
    <property type="entry name" value="Acyl-CoA_hotdog"/>
</dbReference>
<proteinExistence type="predicted"/>
<dbReference type="InterPro" id="IPR029069">
    <property type="entry name" value="HotDog_dom_sf"/>
</dbReference>
<accession>A0ABR1VB07</accession>
<comment type="caution">
    <text evidence="3">The sequence shown here is derived from an EMBL/GenBank/DDBJ whole genome shotgun (WGS) entry which is preliminary data.</text>
</comment>
<feature type="domain" description="Acyl-CoA thioesterase-like C-terminal" evidence="2">
    <location>
        <begin position="147"/>
        <end position="315"/>
    </location>
</feature>
<dbReference type="Gene3D" id="2.40.160.210">
    <property type="entry name" value="Acyl-CoA thioesterase, double hotdog domain"/>
    <property type="match status" value="2"/>
</dbReference>
<protein>
    <recommendedName>
        <fullName evidence="5">Thioesterase-like superfamily-domain-containing protein</fullName>
    </recommendedName>
</protein>
<evidence type="ECO:0008006" key="5">
    <source>
        <dbReference type="Google" id="ProtNLM"/>
    </source>
</evidence>
<name>A0ABR1VB07_9PEZI</name>
<dbReference type="InterPro" id="IPR052389">
    <property type="entry name" value="Sec_Metab_Biosynth-Assoc"/>
</dbReference>
<dbReference type="PANTHER" id="PTHR38110:SF4">
    <property type="entry name" value="THIOESTERASE-LIKE SUPERFAMILY-DOMAIN-CONTAINING PROTEIN"/>
    <property type="match status" value="1"/>
</dbReference>
<evidence type="ECO:0000259" key="1">
    <source>
        <dbReference type="Pfam" id="PF13622"/>
    </source>
</evidence>
<dbReference type="Pfam" id="PF13622">
    <property type="entry name" value="4HBT_3"/>
    <property type="match status" value="1"/>
</dbReference>
<reference evidence="3 4" key="1">
    <citation type="submission" date="2023-01" db="EMBL/GenBank/DDBJ databases">
        <title>Analysis of 21 Apiospora genomes using comparative genomics revels a genus with tremendous synthesis potential of carbohydrate active enzymes and secondary metabolites.</title>
        <authorList>
            <person name="Sorensen T."/>
        </authorList>
    </citation>
    <scope>NUCLEOTIDE SEQUENCE [LARGE SCALE GENOMIC DNA]</scope>
    <source>
        <strain evidence="3 4">CBS 83171</strain>
    </source>
</reference>
<dbReference type="SUPFAM" id="SSF54637">
    <property type="entry name" value="Thioesterase/thiol ester dehydrase-isomerase"/>
    <property type="match status" value="2"/>
</dbReference>
<dbReference type="PANTHER" id="PTHR38110">
    <property type="entry name" value="CHROMOSOME 23, WHOLE GENOME SHOTGUN SEQUENCE"/>
    <property type="match status" value="1"/>
</dbReference>
<evidence type="ECO:0000259" key="2">
    <source>
        <dbReference type="Pfam" id="PF20789"/>
    </source>
</evidence>
<gene>
    <name evidence="3" type="ORF">PG996_007507</name>
</gene>
<sequence>MTGILRKQIDLRPSTHNTYCASWHQDWTIGSTFHGGCVVAIIHHAAETHLRNQPKPNQPDILNLHVEFLRACERCDSTIAVNPLKTGAIASTFQVELRQKGELKALALATSTNFDRPLGPTVPTAWTPLPPPPPKPDFARVLRHEPDPEWVPAIYSGEVIPFTGRILVLDPRAGNPVDGICDAWNGFANPEERIDSTTLAFLTDLIPSMSDTLLRNGGLYDAHAFQEKAKRWANANPGVPAPLTNSLAEAMKAKTLNQTVTLDVEFKRRLPAAGLRFVFMRTSTKMLRDGRMDADLVVLDEDMGIVCTSRQVLLVLEAGRKFKKDKGSSTSTKL</sequence>